<proteinExistence type="predicted"/>
<feature type="transmembrane region" description="Helical" evidence="1">
    <location>
        <begin position="117"/>
        <end position="141"/>
    </location>
</feature>
<name>A0A1X2IHV8_9FUNG</name>
<keyword evidence="1" id="KW-0812">Transmembrane</keyword>
<dbReference type="Proteomes" id="UP000193560">
    <property type="component" value="Unassembled WGS sequence"/>
</dbReference>
<organism evidence="2 3">
    <name type="scientific">Absidia repens</name>
    <dbReference type="NCBI Taxonomy" id="90262"/>
    <lineage>
        <taxon>Eukaryota</taxon>
        <taxon>Fungi</taxon>
        <taxon>Fungi incertae sedis</taxon>
        <taxon>Mucoromycota</taxon>
        <taxon>Mucoromycotina</taxon>
        <taxon>Mucoromycetes</taxon>
        <taxon>Mucorales</taxon>
        <taxon>Cunninghamellaceae</taxon>
        <taxon>Absidia</taxon>
    </lineage>
</organism>
<sequence length="189" mass="21992">MRVYVLEYRFRKLDLNGHHLAQWEMKKYVFLYAVLSLLKNIFLYVLDPVNVQNDLVTSNDHAQSMLIAFSFYYNITKTKNSEEKQKVYTMLLSTGRCVLVISMPDKCCQWYMISCEILYNSLCLGVMVSYIFPFLLLLSAYPPLLIPDFSCSFIPIIQFKINVNSWGEVCSCPSIFFLSGHLKINLPTF</sequence>
<evidence type="ECO:0000256" key="1">
    <source>
        <dbReference type="SAM" id="Phobius"/>
    </source>
</evidence>
<keyword evidence="1" id="KW-0472">Membrane</keyword>
<dbReference type="EMBL" id="MCGE01000010">
    <property type="protein sequence ID" value="ORZ16969.1"/>
    <property type="molecule type" value="Genomic_DNA"/>
</dbReference>
<keyword evidence="1" id="KW-1133">Transmembrane helix</keyword>
<keyword evidence="3" id="KW-1185">Reference proteome</keyword>
<protein>
    <submittedName>
        <fullName evidence="2">Uncharacterized protein</fullName>
    </submittedName>
</protein>
<reference evidence="2 3" key="1">
    <citation type="submission" date="2016-07" db="EMBL/GenBank/DDBJ databases">
        <title>Pervasive Adenine N6-methylation of Active Genes in Fungi.</title>
        <authorList>
            <consortium name="DOE Joint Genome Institute"/>
            <person name="Mondo S.J."/>
            <person name="Dannebaum R.O."/>
            <person name="Kuo R.C."/>
            <person name="Labutti K."/>
            <person name="Haridas S."/>
            <person name="Kuo A."/>
            <person name="Salamov A."/>
            <person name="Ahrendt S.R."/>
            <person name="Lipzen A."/>
            <person name="Sullivan W."/>
            <person name="Andreopoulos W.B."/>
            <person name="Clum A."/>
            <person name="Lindquist E."/>
            <person name="Daum C."/>
            <person name="Ramamoorthy G.K."/>
            <person name="Gryganskyi A."/>
            <person name="Culley D."/>
            <person name="Magnuson J.K."/>
            <person name="James T.Y."/>
            <person name="O'Malley M.A."/>
            <person name="Stajich J.E."/>
            <person name="Spatafora J.W."/>
            <person name="Visel A."/>
            <person name="Grigoriev I.V."/>
        </authorList>
    </citation>
    <scope>NUCLEOTIDE SEQUENCE [LARGE SCALE GENOMIC DNA]</scope>
    <source>
        <strain evidence="2 3">NRRL 1336</strain>
    </source>
</reference>
<dbReference type="AlphaFoldDB" id="A0A1X2IHV8"/>
<gene>
    <name evidence="2" type="ORF">BCR42DRAFT_391786</name>
</gene>
<evidence type="ECO:0000313" key="2">
    <source>
        <dbReference type="EMBL" id="ORZ16969.1"/>
    </source>
</evidence>
<evidence type="ECO:0000313" key="3">
    <source>
        <dbReference type="Proteomes" id="UP000193560"/>
    </source>
</evidence>
<feature type="transmembrane region" description="Helical" evidence="1">
    <location>
        <begin position="28"/>
        <end position="46"/>
    </location>
</feature>
<comment type="caution">
    <text evidence="2">The sequence shown here is derived from an EMBL/GenBank/DDBJ whole genome shotgun (WGS) entry which is preliminary data.</text>
</comment>
<accession>A0A1X2IHV8</accession>